<dbReference type="PANTHER" id="PTHR33747:SF1">
    <property type="entry name" value="ADENYLATE CYCLASE-ASSOCIATED CAP C-TERMINAL DOMAIN-CONTAINING PROTEIN"/>
    <property type="match status" value="1"/>
</dbReference>
<proteinExistence type="predicted"/>
<protein>
    <submittedName>
        <fullName evidence="2">YchJ family protein</fullName>
    </submittedName>
</protein>
<evidence type="ECO:0000313" key="2">
    <source>
        <dbReference type="EMBL" id="USF88889.1"/>
    </source>
</evidence>
<dbReference type="AlphaFoldDB" id="A0A9J7A1R7"/>
<evidence type="ECO:0000313" key="3">
    <source>
        <dbReference type="Proteomes" id="UP001056649"/>
    </source>
</evidence>
<name>A0A9J7A1R7_9GAMM</name>
<feature type="domain" description="YchJ-like middle NTF2-like" evidence="1">
    <location>
        <begin position="28"/>
        <end position="127"/>
    </location>
</feature>
<dbReference type="RefSeq" id="WP_005964409.1">
    <property type="nucleotide sequence ID" value="NZ_CP090569.1"/>
</dbReference>
<dbReference type="EMBL" id="CP090569">
    <property type="protein sequence ID" value="USF88889.1"/>
    <property type="molecule type" value="Genomic_DNA"/>
</dbReference>
<dbReference type="SUPFAM" id="SSF103642">
    <property type="entry name" value="Sec-C motif"/>
    <property type="match status" value="1"/>
</dbReference>
<dbReference type="InterPro" id="IPR048469">
    <property type="entry name" value="YchJ-like_M"/>
</dbReference>
<dbReference type="PANTHER" id="PTHR33747">
    <property type="entry name" value="UPF0225 PROTEIN SCO1677"/>
    <property type="match status" value="1"/>
</dbReference>
<dbReference type="Proteomes" id="UP001056649">
    <property type="component" value="Chromosome"/>
</dbReference>
<evidence type="ECO:0000259" key="1">
    <source>
        <dbReference type="Pfam" id="PF17775"/>
    </source>
</evidence>
<organism evidence="2 3">
    <name type="scientific">Candidatus Endoriftia persephonae</name>
    <dbReference type="NCBI Taxonomy" id="393765"/>
    <lineage>
        <taxon>Bacteria</taxon>
        <taxon>Pseudomonadati</taxon>
        <taxon>Pseudomonadota</taxon>
        <taxon>Gammaproteobacteria</taxon>
        <taxon>Chromatiales</taxon>
        <taxon>Sedimenticolaceae</taxon>
        <taxon>Candidatus Endoriftia</taxon>
    </lineage>
</organism>
<dbReference type="Pfam" id="PF17775">
    <property type="entry name" value="YchJ_M-like"/>
    <property type="match status" value="1"/>
</dbReference>
<reference evidence="2" key="1">
    <citation type="journal article" date="2022" name="Mol. Ecol. Resour.">
        <title>The complete and closed genome of the facultative generalist Candidatus Endoriftia persephone from deep-sea hydrothermal vents.</title>
        <authorList>
            <person name="de Oliveira A.L."/>
            <person name="Srivastava A."/>
            <person name="Espada-Hinojosa S."/>
            <person name="Bright M."/>
        </authorList>
    </citation>
    <scope>NUCLEOTIDE SEQUENCE</scope>
    <source>
        <strain evidence="2">Tica-EPR-9o50.N</strain>
    </source>
</reference>
<dbReference type="Gene3D" id="3.10.450.50">
    <property type="match status" value="1"/>
</dbReference>
<dbReference type="Pfam" id="PF02810">
    <property type="entry name" value="SEC-C"/>
    <property type="match status" value="2"/>
</dbReference>
<dbReference type="InterPro" id="IPR004027">
    <property type="entry name" value="SEC_C_motif"/>
</dbReference>
<sequence>MTQCFCGSGQPFETCCQPILDGAEAAKTAEALMRARYTAFAARRTEFLHESLHPEHRQDHDLAATRRWAENSEWLNLDVLDVQDGAADDEQGTVEFIATYKERGVIHPHHEVSQFQRVDGAWYFVEGRLVMPKTETRGQPKVGRNEPCPCGSGKKYKKCCGR</sequence>
<keyword evidence="3" id="KW-1185">Reference proteome</keyword>
<dbReference type="SUPFAM" id="SSF54427">
    <property type="entry name" value="NTF2-like"/>
    <property type="match status" value="1"/>
</dbReference>
<accession>A0A9J7A1R7</accession>
<dbReference type="InterPro" id="IPR032710">
    <property type="entry name" value="NTF2-like_dom_sf"/>
</dbReference>
<dbReference type="KEGG" id="eps:L0Y14_06580"/>
<gene>
    <name evidence="2" type="ORF">L0Y14_06580</name>
</gene>